<keyword evidence="2" id="KW-1185">Reference proteome</keyword>
<comment type="caution">
    <text evidence="1">The sequence shown here is derived from an EMBL/GenBank/DDBJ whole genome shotgun (WGS) entry which is preliminary data.</text>
</comment>
<protein>
    <submittedName>
        <fullName evidence="1">Uncharacterized protein</fullName>
    </submittedName>
</protein>
<dbReference type="Proteomes" id="UP000248132">
    <property type="component" value="Unassembled WGS sequence"/>
</dbReference>
<sequence length="138" mass="15850">MKNFLAGLAIVVLLIVFPLQSVLEISNERRIQRFSDIVYVSVQTARLDGYFKQENIDRLKHDLTAEFPDLSGGDIYMDVTTTKKYRTLEFDKREAIYYDIRIPIRKIAAVPAYWGISEAENRTTAKRAGFVLSEVLAE</sequence>
<proteinExistence type="predicted"/>
<evidence type="ECO:0000313" key="2">
    <source>
        <dbReference type="Proteomes" id="UP000248132"/>
    </source>
</evidence>
<accession>A0A318XHZ8</accession>
<name>A0A318XHZ8_9FIRM</name>
<dbReference type="OrthoDB" id="2084717at2"/>
<gene>
    <name evidence="1" type="ORF">LY28_03640</name>
</gene>
<dbReference type="EMBL" id="QKMR01000033">
    <property type="protein sequence ID" value="PYG84326.1"/>
    <property type="molecule type" value="Genomic_DNA"/>
</dbReference>
<evidence type="ECO:0000313" key="1">
    <source>
        <dbReference type="EMBL" id="PYG84326.1"/>
    </source>
</evidence>
<organism evidence="1 2">
    <name type="scientific">Ruminiclostridium sufflavum DSM 19573</name>
    <dbReference type="NCBI Taxonomy" id="1121337"/>
    <lineage>
        <taxon>Bacteria</taxon>
        <taxon>Bacillati</taxon>
        <taxon>Bacillota</taxon>
        <taxon>Clostridia</taxon>
        <taxon>Eubacteriales</taxon>
        <taxon>Oscillospiraceae</taxon>
        <taxon>Ruminiclostridium</taxon>
    </lineage>
</organism>
<dbReference type="RefSeq" id="WP_110463581.1">
    <property type="nucleotide sequence ID" value="NZ_QKMR01000033.1"/>
</dbReference>
<dbReference type="AlphaFoldDB" id="A0A318XHZ8"/>
<reference evidence="1 2" key="1">
    <citation type="submission" date="2018-06" db="EMBL/GenBank/DDBJ databases">
        <title>Genomic Encyclopedia of Type Strains, Phase I: the one thousand microbial genomes (KMG-I) project.</title>
        <authorList>
            <person name="Kyrpides N."/>
        </authorList>
    </citation>
    <scope>NUCLEOTIDE SEQUENCE [LARGE SCALE GENOMIC DNA]</scope>
    <source>
        <strain evidence="1 2">DSM 19573</strain>
    </source>
</reference>